<name>A0A1B1BH58_9MICO</name>
<keyword evidence="6" id="KW-1185">Reference proteome</keyword>
<dbReference type="InterPro" id="IPR017911">
    <property type="entry name" value="MacB-like_ATP-bd"/>
</dbReference>
<dbReference type="RefSeq" id="WP_066594065.1">
    <property type="nucleotide sequence ID" value="NZ_CP016282.1"/>
</dbReference>
<dbReference type="Proteomes" id="UP000092582">
    <property type="component" value="Chromosome 1"/>
</dbReference>
<evidence type="ECO:0000259" key="4">
    <source>
        <dbReference type="PROSITE" id="PS50893"/>
    </source>
</evidence>
<dbReference type="GO" id="GO:0005524">
    <property type="term" value="F:ATP binding"/>
    <property type="evidence" value="ECO:0007669"/>
    <property type="project" value="UniProtKB-KW"/>
</dbReference>
<dbReference type="InterPro" id="IPR003593">
    <property type="entry name" value="AAA+_ATPase"/>
</dbReference>
<dbReference type="PANTHER" id="PTHR24220">
    <property type="entry name" value="IMPORT ATP-BINDING PROTEIN"/>
    <property type="match status" value="1"/>
</dbReference>
<dbReference type="FunFam" id="3.40.50.300:FF:000032">
    <property type="entry name" value="Export ABC transporter ATP-binding protein"/>
    <property type="match status" value="1"/>
</dbReference>
<evidence type="ECO:0000256" key="3">
    <source>
        <dbReference type="ARBA" id="ARBA00022840"/>
    </source>
</evidence>
<proteinExistence type="predicted"/>
<dbReference type="OrthoDB" id="9802264at2"/>
<dbReference type="InterPro" id="IPR003439">
    <property type="entry name" value="ABC_transporter-like_ATP-bd"/>
</dbReference>
<evidence type="ECO:0000313" key="6">
    <source>
        <dbReference type="Proteomes" id="UP000092582"/>
    </source>
</evidence>
<dbReference type="GO" id="GO:0022857">
    <property type="term" value="F:transmembrane transporter activity"/>
    <property type="evidence" value="ECO:0007669"/>
    <property type="project" value="TreeGrafter"/>
</dbReference>
<dbReference type="GO" id="GO:0098796">
    <property type="term" value="C:membrane protein complex"/>
    <property type="evidence" value="ECO:0007669"/>
    <property type="project" value="UniProtKB-ARBA"/>
</dbReference>
<dbReference type="GO" id="GO:0005886">
    <property type="term" value="C:plasma membrane"/>
    <property type="evidence" value="ECO:0007669"/>
    <property type="project" value="TreeGrafter"/>
</dbReference>
<dbReference type="InterPro" id="IPR027417">
    <property type="entry name" value="P-loop_NTPase"/>
</dbReference>
<dbReference type="SUPFAM" id="SSF52540">
    <property type="entry name" value="P-loop containing nucleoside triphosphate hydrolases"/>
    <property type="match status" value="1"/>
</dbReference>
<dbReference type="PANTHER" id="PTHR24220:SF685">
    <property type="entry name" value="ABC TRANSPORTER RELATED"/>
    <property type="match status" value="1"/>
</dbReference>
<dbReference type="PATRIC" id="fig|670052.7.peg.1021"/>
<dbReference type="PROSITE" id="PS00211">
    <property type="entry name" value="ABC_TRANSPORTER_1"/>
    <property type="match status" value="1"/>
</dbReference>
<sequence length="266" mass="28104" precursor="true">MTDSHSGPTGANGQAPGTAEHAVVAQDLRKSYGRGESAVAALDGVSVVFPRGQFAAVMGPSGSGKSTLMQCLAGLDTVTGGTVWIDGTPITGLRDRGLTRLRRDKIGFVFQAYNLVPTLTARQNIVLPLALARRRVDRAWFDEVVQTLGLTGRLKHRPHELSGGQQQRVAVARALLGRPAVIFADEPTGNLDSVAGAEVLALLRTSVQQWGQTVIMVTHDAVAASWSDRVVLLADGHISGELQDPTVDSVLAALHGARPAHDRSMA</sequence>
<protein>
    <submittedName>
        <fullName evidence="5">ABC transporter</fullName>
    </submittedName>
</protein>
<organism evidence="5 6">
    <name type="scientific">Cryobacterium arcticum</name>
    <dbReference type="NCBI Taxonomy" id="670052"/>
    <lineage>
        <taxon>Bacteria</taxon>
        <taxon>Bacillati</taxon>
        <taxon>Actinomycetota</taxon>
        <taxon>Actinomycetes</taxon>
        <taxon>Micrococcales</taxon>
        <taxon>Microbacteriaceae</taxon>
        <taxon>Cryobacterium</taxon>
    </lineage>
</organism>
<dbReference type="EMBL" id="CP016282">
    <property type="protein sequence ID" value="ANP71955.1"/>
    <property type="molecule type" value="Genomic_DNA"/>
</dbReference>
<evidence type="ECO:0000256" key="2">
    <source>
        <dbReference type="ARBA" id="ARBA00022741"/>
    </source>
</evidence>
<accession>A0A1B1BH58</accession>
<feature type="domain" description="ABC transporter" evidence="4">
    <location>
        <begin position="23"/>
        <end position="260"/>
    </location>
</feature>
<dbReference type="KEGG" id="cart:PA27867_0988"/>
<dbReference type="PROSITE" id="PS50893">
    <property type="entry name" value="ABC_TRANSPORTER_2"/>
    <property type="match status" value="1"/>
</dbReference>
<keyword evidence="3" id="KW-0067">ATP-binding</keyword>
<dbReference type="CDD" id="cd03255">
    <property type="entry name" value="ABC_MJ0796_LolCDE_FtsE"/>
    <property type="match status" value="1"/>
</dbReference>
<evidence type="ECO:0000313" key="5">
    <source>
        <dbReference type="EMBL" id="ANP71955.1"/>
    </source>
</evidence>
<dbReference type="Gene3D" id="3.40.50.300">
    <property type="entry name" value="P-loop containing nucleotide triphosphate hydrolases"/>
    <property type="match status" value="1"/>
</dbReference>
<dbReference type="STRING" id="670052.PA27867_0988"/>
<dbReference type="Pfam" id="PF00005">
    <property type="entry name" value="ABC_tran"/>
    <property type="match status" value="1"/>
</dbReference>
<dbReference type="InterPro" id="IPR015854">
    <property type="entry name" value="ABC_transpr_LolD-like"/>
</dbReference>
<dbReference type="GO" id="GO:0016887">
    <property type="term" value="F:ATP hydrolysis activity"/>
    <property type="evidence" value="ECO:0007669"/>
    <property type="project" value="InterPro"/>
</dbReference>
<keyword evidence="2" id="KW-0547">Nucleotide-binding</keyword>
<dbReference type="InterPro" id="IPR017871">
    <property type="entry name" value="ABC_transporter-like_CS"/>
</dbReference>
<evidence type="ECO:0000256" key="1">
    <source>
        <dbReference type="ARBA" id="ARBA00022448"/>
    </source>
</evidence>
<gene>
    <name evidence="5" type="ORF">PA27867_0988</name>
</gene>
<dbReference type="SMART" id="SM00382">
    <property type="entry name" value="AAA"/>
    <property type="match status" value="1"/>
</dbReference>
<reference evidence="5 6" key="1">
    <citation type="submission" date="2016-06" db="EMBL/GenBank/DDBJ databases">
        <title>Genome sequencing of Cryobacterium arcticum PAMC 27867.</title>
        <authorList>
            <person name="Lee J."/>
            <person name="Kim O.-S."/>
        </authorList>
    </citation>
    <scope>NUCLEOTIDE SEQUENCE [LARGE SCALE GENOMIC DNA]</scope>
    <source>
        <strain evidence="5 6">PAMC 27867</strain>
    </source>
</reference>
<keyword evidence="1" id="KW-0813">Transport</keyword>
<dbReference type="AlphaFoldDB" id="A0A1B1BH58"/>